<feature type="non-terminal residue" evidence="2">
    <location>
        <position position="122"/>
    </location>
</feature>
<dbReference type="AlphaFoldDB" id="A0A813ED71"/>
<evidence type="ECO:0000256" key="1">
    <source>
        <dbReference type="SAM" id="MobiDB-lite"/>
    </source>
</evidence>
<evidence type="ECO:0000313" key="2">
    <source>
        <dbReference type="EMBL" id="CAE8595971.1"/>
    </source>
</evidence>
<feature type="compositionally biased region" description="Low complexity" evidence="1">
    <location>
        <begin position="89"/>
        <end position="98"/>
    </location>
</feature>
<reference evidence="2" key="1">
    <citation type="submission" date="2021-02" db="EMBL/GenBank/DDBJ databases">
        <authorList>
            <person name="Dougan E. K."/>
            <person name="Rhodes N."/>
            <person name="Thang M."/>
            <person name="Chan C."/>
        </authorList>
    </citation>
    <scope>NUCLEOTIDE SEQUENCE</scope>
</reference>
<evidence type="ECO:0000313" key="3">
    <source>
        <dbReference type="Proteomes" id="UP000654075"/>
    </source>
</evidence>
<comment type="caution">
    <text evidence="2">The sequence shown here is derived from an EMBL/GenBank/DDBJ whole genome shotgun (WGS) entry which is preliminary data.</text>
</comment>
<organism evidence="2 3">
    <name type="scientific">Polarella glacialis</name>
    <name type="common">Dinoflagellate</name>
    <dbReference type="NCBI Taxonomy" id="89957"/>
    <lineage>
        <taxon>Eukaryota</taxon>
        <taxon>Sar</taxon>
        <taxon>Alveolata</taxon>
        <taxon>Dinophyceae</taxon>
        <taxon>Suessiales</taxon>
        <taxon>Suessiaceae</taxon>
        <taxon>Polarella</taxon>
    </lineage>
</organism>
<gene>
    <name evidence="2" type="ORF">PGLA1383_LOCUS14449</name>
</gene>
<dbReference type="EMBL" id="CAJNNV010008254">
    <property type="protein sequence ID" value="CAE8595971.1"/>
    <property type="molecule type" value="Genomic_DNA"/>
</dbReference>
<proteinExistence type="predicted"/>
<feature type="non-terminal residue" evidence="2">
    <location>
        <position position="1"/>
    </location>
</feature>
<keyword evidence="3" id="KW-1185">Reference proteome</keyword>
<dbReference type="Proteomes" id="UP000654075">
    <property type="component" value="Unassembled WGS sequence"/>
</dbReference>
<sequence length="122" mass="14126">ADLPAPANLKFNFQDGEDHTVTVRVFPDRTEVRVLHKGWHASLAAARVMEVKQALRTPTTLRRREVRWSSSKACRSRTTRRARARPRWRSPWQRSPRAQSRRRTSSLPTPRSRITATSLMPS</sequence>
<feature type="compositionally biased region" description="Basic residues" evidence="1">
    <location>
        <begin position="74"/>
        <end position="88"/>
    </location>
</feature>
<protein>
    <submittedName>
        <fullName evidence="2">Uncharacterized protein</fullName>
    </submittedName>
</protein>
<name>A0A813ED71_POLGL</name>
<accession>A0A813ED71</accession>
<feature type="region of interest" description="Disordered" evidence="1">
    <location>
        <begin position="62"/>
        <end position="122"/>
    </location>
</feature>